<evidence type="ECO:0000313" key="2">
    <source>
        <dbReference type="EMBL" id="GGW89240.1"/>
    </source>
</evidence>
<accession>A0A918JMA7</accession>
<dbReference type="AlphaFoldDB" id="A0A918JMA7"/>
<dbReference type="PROSITE" id="PS50280">
    <property type="entry name" value="SET"/>
    <property type="match status" value="1"/>
</dbReference>
<dbReference type="SUPFAM" id="SSF82199">
    <property type="entry name" value="SET domain"/>
    <property type="match status" value="1"/>
</dbReference>
<dbReference type="Gene3D" id="2.170.270.10">
    <property type="entry name" value="SET domain"/>
    <property type="match status" value="1"/>
</dbReference>
<dbReference type="CDD" id="cd08161">
    <property type="entry name" value="SET"/>
    <property type="match status" value="1"/>
</dbReference>
<dbReference type="Proteomes" id="UP000631300">
    <property type="component" value="Unassembled WGS sequence"/>
</dbReference>
<proteinExistence type="predicted"/>
<protein>
    <recommendedName>
        <fullName evidence="1">SET domain-containing protein</fullName>
    </recommendedName>
</protein>
<reference evidence="2" key="2">
    <citation type="submission" date="2020-09" db="EMBL/GenBank/DDBJ databases">
        <authorList>
            <person name="Sun Q."/>
            <person name="Kim S."/>
        </authorList>
    </citation>
    <scope>NUCLEOTIDE SEQUENCE</scope>
    <source>
        <strain evidence="2">KCTC 22164</strain>
    </source>
</reference>
<keyword evidence="3" id="KW-1185">Reference proteome</keyword>
<sequence length="132" mass="15402">MNYELEDVIDNLKYSDIRPSEIHGNGLFATDSIPEDTELGQLDGQLIPETLHHKMQLTLEWNAIEENVLLVRPYRTKYSYINHSRTPNLKLVGIPLRVITTRAVKSGEEFTLDYREEKLSKEYIDTKGKYYL</sequence>
<organism evidence="2 3">
    <name type="scientific">Alteromonas halophila</name>
    <dbReference type="NCBI Taxonomy" id="516698"/>
    <lineage>
        <taxon>Bacteria</taxon>
        <taxon>Pseudomonadati</taxon>
        <taxon>Pseudomonadota</taxon>
        <taxon>Gammaproteobacteria</taxon>
        <taxon>Alteromonadales</taxon>
        <taxon>Alteromonadaceae</taxon>
        <taxon>Alteromonas/Salinimonas group</taxon>
        <taxon>Alteromonas</taxon>
    </lineage>
</organism>
<dbReference type="RefSeq" id="WP_189406756.1">
    <property type="nucleotide sequence ID" value="NZ_BMXP01000006.1"/>
</dbReference>
<dbReference type="InterPro" id="IPR046341">
    <property type="entry name" value="SET_dom_sf"/>
</dbReference>
<evidence type="ECO:0000259" key="1">
    <source>
        <dbReference type="PROSITE" id="PS50280"/>
    </source>
</evidence>
<feature type="domain" description="SET" evidence="1">
    <location>
        <begin position="10"/>
        <end position="115"/>
    </location>
</feature>
<name>A0A918JMA7_9ALTE</name>
<dbReference type="InterPro" id="IPR001214">
    <property type="entry name" value="SET_dom"/>
</dbReference>
<dbReference type="Pfam" id="PF00856">
    <property type="entry name" value="SET"/>
    <property type="match status" value="1"/>
</dbReference>
<reference evidence="2" key="1">
    <citation type="journal article" date="2014" name="Int. J. Syst. Evol. Microbiol.">
        <title>Complete genome sequence of Corynebacterium casei LMG S-19264T (=DSM 44701T), isolated from a smear-ripened cheese.</title>
        <authorList>
            <consortium name="US DOE Joint Genome Institute (JGI-PGF)"/>
            <person name="Walter F."/>
            <person name="Albersmeier A."/>
            <person name="Kalinowski J."/>
            <person name="Ruckert C."/>
        </authorList>
    </citation>
    <scope>NUCLEOTIDE SEQUENCE</scope>
    <source>
        <strain evidence="2">KCTC 22164</strain>
    </source>
</reference>
<evidence type="ECO:0000313" key="3">
    <source>
        <dbReference type="Proteomes" id="UP000631300"/>
    </source>
</evidence>
<dbReference type="EMBL" id="BMXP01000006">
    <property type="protein sequence ID" value="GGW89240.1"/>
    <property type="molecule type" value="Genomic_DNA"/>
</dbReference>
<dbReference type="SMART" id="SM00317">
    <property type="entry name" value="SET"/>
    <property type="match status" value="1"/>
</dbReference>
<comment type="caution">
    <text evidence="2">The sequence shown here is derived from an EMBL/GenBank/DDBJ whole genome shotgun (WGS) entry which is preliminary data.</text>
</comment>
<gene>
    <name evidence="2" type="ORF">GCM10007391_24320</name>
</gene>